<organism evidence="1 2">
    <name type="scientific">Orientia tsutsugamushi str. TA716</name>
    <dbReference type="NCBI Taxonomy" id="1359175"/>
    <lineage>
        <taxon>Bacteria</taxon>
        <taxon>Pseudomonadati</taxon>
        <taxon>Pseudomonadota</taxon>
        <taxon>Alphaproteobacteria</taxon>
        <taxon>Rickettsiales</taxon>
        <taxon>Rickettsiaceae</taxon>
        <taxon>Rickettsieae</taxon>
        <taxon>Orientia</taxon>
    </lineage>
</organism>
<dbReference type="AlphaFoldDB" id="A0A0F3PA41"/>
<accession>A0A0F3PA41</accession>
<dbReference type="Proteomes" id="UP000033671">
    <property type="component" value="Unassembled WGS sequence"/>
</dbReference>
<dbReference type="PATRIC" id="fig|1359175.3.peg.2846"/>
<gene>
    <name evidence="1" type="ORF">OTSTA716_0400</name>
</gene>
<protein>
    <submittedName>
        <fullName evidence="1">Uncharacterized protein</fullName>
    </submittedName>
</protein>
<proteinExistence type="predicted"/>
<sequence length="41" mass="4605">MCKPVQQKLGLKSLEKYDVKPSRMVVCPEKQICTVGGKPTR</sequence>
<dbReference type="EMBL" id="LAOA01000008">
    <property type="protein sequence ID" value="KJV77158.1"/>
    <property type="molecule type" value="Genomic_DNA"/>
</dbReference>
<reference evidence="1 2" key="1">
    <citation type="submission" date="2015-01" db="EMBL/GenBank/DDBJ databases">
        <title>Genome Sequencing of Rickettsiales.</title>
        <authorList>
            <person name="Daugherty S.C."/>
            <person name="Su Q."/>
            <person name="Abolude K."/>
            <person name="Beier-Sexton M."/>
            <person name="Carlyon J.A."/>
            <person name="Carter R."/>
            <person name="Day N.P."/>
            <person name="Dumler S.J."/>
            <person name="Dyachenko V."/>
            <person name="Godinez A."/>
            <person name="Kurtti T.J."/>
            <person name="Lichay M."/>
            <person name="Mullins K.E."/>
            <person name="Ott S."/>
            <person name="Pappas-Brown V."/>
            <person name="Paris D.H."/>
            <person name="Patel P."/>
            <person name="Richards A.L."/>
            <person name="Sadzewicz L."/>
            <person name="Sears K."/>
            <person name="Seidman D."/>
            <person name="Sengamalay N."/>
            <person name="Stenos J."/>
            <person name="Tallon L.J."/>
            <person name="Vincent G."/>
            <person name="Fraser C.M."/>
            <person name="Munderloh U."/>
            <person name="Dunning-Hotopp J.C."/>
        </authorList>
    </citation>
    <scope>NUCLEOTIDE SEQUENCE [LARGE SCALE GENOMIC DNA]</scope>
    <source>
        <strain evidence="1 2">TA716</strain>
    </source>
</reference>
<name>A0A0F3PA41_ORITS</name>
<comment type="caution">
    <text evidence="1">The sequence shown here is derived from an EMBL/GenBank/DDBJ whole genome shotgun (WGS) entry which is preliminary data.</text>
</comment>
<evidence type="ECO:0000313" key="1">
    <source>
        <dbReference type="EMBL" id="KJV77158.1"/>
    </source>
</evidence>
<evidence type="ECO:0000313" key="2">
    <source>
        <dbReference type="Proteomes" id="UP000033671"/>
    </source>
</evidence>